<evidence type="ECO:0000256" key="2">
    <source>
        <dbReference type="SAM" id="Phobius"/>
    </source>
</evidence>
<comment type="caution">
    <text evidence="4">The sequence shown here is derived from an EMBL/GenBank/DDBJ whole genome shotgun (WGS) entry which is preliminary data.</text>
</comment>
<dbReference type="Proteomes" id="UP000749559">
    <property type="component" value="Unassembled WGS sequence"/>
</dbReference>
<feature type="region of interest" description="Disordered" evidence="1">
    <location>
        <begin position="279"/>
        <end position="352"/>
    </location>
</feature>
<keyword evidence="5" id="KW-1185">Reference proteome</keyword>
<accession>A0A8J1XV51</accession>
<feature type="signal peptide" evidence="3">
    <location>
        <begin position="1"/>
        <end position="19"/>
    </location>
</feature>
<evidence type="ECO:0000256" key="1">
    <source>
        <dbReference type="SAM" id="MobiDB-lite"/>
    </source>
</evidence>
<evidence type="ECO:0000313" key="5">
    <source>
        <dbReference type="Proteomes" id="UP000749559"/>
    </source>
</evidence>
<keyword evidence="2" id="KW-1133">Transmembrane helix</keyword>
<protein>
    <submittedName>
        <fullName evidence="4">Uncharacterized protein</fullName>
    </submittedName>
</protein>
<evidence type="ECO:0000313" key="4">
    <source>
        <dbReference type="EMBL" id="CAH1787093.1"/>
    </source>
</evidence>
<sequence>MKLTALCLLLSSVVMTTDGYKTEYLPGYYCGKDYKMYDDDVAVKVESNYLTSEGWTYRSELDKYECSVTFVNGNDDYEGLMMKFGMFKANCGDHIEIFSGRLSYANSNKKIMDCSTMYYSSVFKSTSGIISVRILSDSDTMKIKFNSTLVAYHDYEAYENCDVLCTDENVCIDKSLCKDGIDHCFDNSDEERYANCDATEDVHWDDKNNKWEKDITSSSSWSWWWGGIYSYAVIGGIVVGVISIIVSIVCCCIRYRYAQSRSSARTYTTPATSVTYAAGGGGYPVQPPPTVSYPPGSYPVQQPPPGSYPQQQQPGDYMQPVTQRNPNAPPPVYEELRNPTYDNAGETKANPV</sequence>
<proteinExistence type="predicted"/>
<feature type="transmembrane region" description="Helical" evidence="2">
    <location>
        <begin position="223"/>
        <end position="253"/>
    </location>
</feature>
<dbReference type="PANTHER" id="PTHR24652">
    <property type="entry name" value="LOW-DENSITY LIPOPROTEIN RECEPTOR CLASS A DOMAIN-CONTAINING PROTEIN 2"/>
    <property type="match status" value="1"/>
</dbReference>
<dbReference type="OrthoDB" id="2019384at2759"/>
<feature type="chain" id="PRO_5043736586" evidence="3">
    <location>
        <begin position="20"/>
        <end position="352"/>
    </location>
</feature>
<reference evidence="4" key="1">
    <citation type="submission" date="2022-03" db="EMBL/GenBank/DDBJ databases">
        <authorList>
            <person name="Martin C."/>
        </authorList>
    </citation>
    <scope>NUCLEOTIDE SEQUENCE</scope>
</reference>
<keyword evidence="2" id="KW-0812">Transmembrane</keyword>
<dbReference type="InterPro" id="IPR042333">
    <property type="entry name" value="LRAD2/Mig-13-like"/>
</dbReference>
<dbReference type="EMBL" id="CAIIXF020000006">
    <property type="protein sequence ID" value="CAH1787093.1"/>
    <property type="molecule type" value="Genomic_DNA"/>
</dbReference>
<evidence type="ECO:0000256" key="3">
    <source>
        <dbReference type="SAM" id="SignalP"/>
    </source>
</evidence>
<gene>
    <name evidence="4" type="ORF">OFUS_LOCUS12866</name>
</gene>
<dbReference type="AlphaFoldDB" id="A0A8J1XV51"/>
<keyword evidence="3" id="KW-0732">Signal</keyword>
<name>A0A8J1XV51_OWEFU</name>
<keyword evidence="2" id="KW-0472">Membrane</keyword>
<organism evidence="4 5">
    <name type="scientific">Owenia fusiformis</name>
    <name type="common">Polychaete worm</name>
    <dbReference type="NCBI Taxonomy" id="6347"/>
    <lineage>
        <taxon>Eukaryota</taxon>
        <taxon>Metazoa</taxon>
        <taxon>Spiralia</taxon>
        <taxon>Lophotrochozoa</taxon>
        <taxon>Annelida</taxon>
        <taxon>Polychaeta</taxon>
        <taxon>Sedentaria</taxon>
        <taxon>Canalipalpata</taxon>
        <taxon>Sabellida</taxon>
        <taxon>Oweniida</taxon>
        <taxon>Oweniidae</taxon>
        <taxon>Owenia</taxon>
    </lineage>
</organism>